<evidence type="ECO:0000313" key="1">
    <source>
        <dbReference type="EMBL" id="CAE6393830.1"/>
    </source>
</evidence>
<protein>
    <submittedName>
        <fullName evidence="1">Uncharacterized protein</fullName>
    </submittedName>
</protein>
<organism evidence="1 2">
    <name type="scientific">Rhizoctonia solani</name>
    <dbReference type="NCBI Taxonomy" id="456999"/>
    <lineage>
        <taxon>Eukaryota</taxon>
        <taxon>Fungi</taxon>
        <taxon>Dikarya</taxon>
        <taxon>Basidiomycota</taxon>
        <taxon>Agaricomycotina</taxon>
        <taxon>Agaricomycetes</taxon>
        <taxon>Cantharellales</taxon>
        <taxon>Ceratobasidiaceae</taxon>
        <taxon>Rhizoctonia</taxon>
    </lineage>
</organism>
<gene>
    <name evidence="1" type="ORF">RDB_LOCUS32324</name>
</gene>
<evidence type="ECO:0000313" key="2">
    <source>
        <dbReference type="Proteomes" id="UP000663843"/>
    </source>
</evidence>
<reference evidence="1" key="1">
    <citation type="submission" date="2021-01" db="EMBL/GenBank/DDBJ databases">
        <authorList>
            <person name="Kaushik A."/>
        </authorList>
    </citation>
    <scope>NUCLEOTIDE SEQUENCE</scope>
    <source>
        <strain evidence="1">AG2-2IIIB</strain>
    </source>
</reference>
<accession>A0A8H2WJZ7</accession>
<comment type="caution">
    <text evidence="1">The sequence shown here is derived from an EMBL/GenBank/DDBJ whole genome shotgun (WGS) entry which is preliminary data.</text>
</comment>
<dbReference type="AlphaFoldDB" id="A0A8H2WJZ7"/>
<dbReference type="Proteomes" id="UP000663843">
    <property type="component" value="Unassembled WGS sequence"/>
</dbReference>
<dbReference type="EMBL" id="CAJMWT010001345">
    <property type="protein sequence ID" value="CAE6393830.1"/>
    <property type="molecule type" value="Genomic_DNA"/>
</dbReference>
<name>A0A8H2WJZ7_9AGAM</name>
<proteinExistence type="predicted"/>
<sequence length="81" mass="9417">MSQSDPSESTQDESSARSLDSWNMFDPAWLEHIRWNGRIHPLDDAVYDQLPEAKKLRELVKKSFIVPAWLAKLESPEWAAY</sequence>